<feature type="compositionally biased region" description="Polar residues" evidence="1">
    <location>
        <begin position="63"/>
        <end position="77"/>
    </location>
</feature>
<feature type="compositionally biased region" description="Low complexity" evidence="1">
    <location>
        <begin position="32"/>
        <end position="45"/>
    </location>
</feature>
<feature type="compositionally biased region" description="Basic and acidic residues" evidence="1">
    <location>
        <begin position="49"/>
        <end position="62"/>
    </location>
</feature>
<dbReference type="STRING" id="1314783.A0A165T8V1"/>
<organism evidence="2 3">
    <name type="scientific">Daedalea quercina L-15889</name>
    <dbReference type="NCBI Taxonomy" id="1314783"/>
    <lineage>
        <taxon>Eukaryota</taxon>
        <taxon>Fungi</taxon>
        <taxon>Dikarya</taxon>
        <taxon>Basidiomycota</taxon>
        <taxon>Agaricomycotina</taxon>
        <taxon>Agaricomycetes</taxon>
        <taxon>Polyporales</taxon>
        <taxon>Fomitopsis</taxon>
    </lineage>
</organism>
<feature type="region of interest" description="Disordered" evidence="1">
    <location>
        <begin position="1"/>
        <end position="90"/>
    </location>
</feature>
<accession>A0A165T8V1</accession>
<dbReference type="EMBL" id="KV429038">
    <property type="protein sequence ID" value="KZT73087.1"/>
    <property type="molecule type" value="Genomic_DNA"/>
</dbReference>
<evidence type="ECO:0000256" key="1">
    <source>
        <dbReference type="SAM" id="MobiDB-lite"/>
    </source>
</evidence>
<keyword evidence="3" id="KW-1185">Reference proteome</keyword>
<sequence length="90" mass="9873">MWRPATREVTGTNDTPLGNRRRFGPAPAEETAPPQLAQPSPSAYPRPHAQNDRDGSRSERGETPQSTNELGTCSFLPTRTGLVRPFPNCN</sequence>
<protein>
    <submittedName>
        <fullName evidence="2">Uncharacterized protein</fullName>
    </submittedName>
</protein>
<evidence type="ECO:0000313" key="3">
    <source>
        <dbReference type="Proteomes" id="UP000076727"/>
    </source>
</evidence>
<gene>
    <name evidence="2" type="ORF">DAEQUDRAFT_506450</name>
</gene>
<dbReference type="OrthoDB" id="6777263at2759"/>
<evidence type="ECO:0000313" key="2">
    <source>
        <dbReference type="EMBL" id="KZT73087.1"/>
    </source>
</evidence>
<proteinExistence type="predicted"/>
<name>A0A165T8V1_9APHY</name>
<dbReference type="Proteomes" id="UP000076727">
    <property type="component" value="Unassembled WGS sequence"/>
</dbReference>
<dbReference type="AlphaFoldDB" id="A0A165T8V1"/>
<reference evidence="2 3" key="1">
    <citation type="journal article" date="2016" name="Mol. Biol. Evol.">
        <title>Comparative Genomics of Early-Diverging Mushroom-Forming Fungi Provides Insights into the Origins of Lignocellulose Decay Capabilities.</title>
        <authorList>
            <person name="Nagy L.G."/>
            <person name="Riley R."/>
            <person name="Tritt A."/>
            <person name="Adam C."/>
            <person name="Daum C."/>
            <person name="Floudas D."/>
            <person name="Sun H."/>
            <person name="Yadav J.S."/>
            <person name="Pangilinan J."/>
            <person name="Larsson K.H."/>
            <person name="Matsuura K."/>
            <person name="Barry K."/>
            <person name="Labutti K."/>
            <person name="Kuo R."/>
            <person name="Ohm R.A."/>
            <person name="Bhattacharya S.S."/>
            <person name="Shirouzu T."/>
            <person name="Yoshinaga Y."/>
            <person name="Martin F.M."/>
            <person name="Grigoriev I.V."/>
            <person name="Hibbett D.S."/>
        </authorList>
    </citation>
    <scope>NUCLEOTIDE SEQUENCE [LARGE SCALE GENOMIC DNA]</scope>
    <source>
        <strain evidence="2 3">L-15889</strain>
    </source>
</reference>